<evidence type="ECO:0000256" key="1">
    <source>
        <dbReference type="SAM" id="Phobius"/>
    </source>
</evidence>
<dbReference type="AlphaFoldDB" id="A0A1M4TS15"/>
<gene>
    <name evidence="2" type="ORF">SAMN02745781_00380</name>
</gene>
<feature type="transmembrane region" description="Helical" evidence="1">
    <location>
        <begin position="45"/>
        <end position="65"/>
    </location>
</feature>
<accession>A0A1M4TS15</accession>
<dbReference type="EMBL" id="FQUH01000001">
    <property type="protein sequence ID" value="SHE47280.1"/>
    <property type="molecule type" value="Genomic_DNA"/>
</dbReference>
<dbReference type="Proteomes" id="UP000184159">
    <property type="component" value="Unassembled WGS sequence"/>
</dbReference>
<keyword evidence="1" id="KW-0812">Transmembrane</keyword>
<keyword evidence="1" id="KW-1133">Transmembrane helix</keyword>
<proteinExistence type="predicted"/>
<organism evidence="2 3">
    <name type="scientific">Vibrio gazogenes DSM 21264 = NBRC 103151</name>
    <dbReference type="NCBI Taxonomy" id="1123492"/>
    <lineage>
        <taxon>Bacteria</taxon>
        <taxon>Pseudomonadati</taxon>
        <taxon>Pseudomonadota</taxon>
        <taxon>Gammaproteobacteria</taxon>
        <taxon>Vibrionales</taxon>
        <taxon>Vibrionaceae</taxon>
        <taxon>Vibrio</taxon>
    </lineage>
</organism>
<name>A0A1M4TS15_VIBGA</name>
<keyword evidence="1" id="KW-0472">Membrane</keyword>
<reference evidence="3" key="1">
    <citation type="submission" date="2016-11" db="EMBL/GenBank/DDBJ databases">
        <authorList>
            <person name="Varghese N."/>
            <person name="Submissions S."/>
        </authorList>
    </citation>
    <scope>NUCLEOTIDE SEQUENCE [LARGE SCALE GENOMIC DNA]</scope>
    <source>
        <strain evidence="3">DSM 21264</strain>
    </source>
</reference>
<evidence type="ECO:0000313" key="2">
    <source>
        <dbReference type="EMBL" id="SHE47280.1"/>
    </source>
</evidence>
<evidence type="ECO:0000313" key="3">
    <source>
        <dbReference type="Proteomes" id="UP000184159"/>
    </source>
</evidence>
<keyword evidence="3" id="KW-1185">Reference proteome</keyword>
<sequence>MLFCLKHVFYMAVVEYEAVSRESQGLTSKFLLSFLLLKDIEFNKYFGINVSVYMLAGLFINRYFIVHL</sequence>
<protein>
    <submittedName>
        <fullName evidence="2">Uncharacterized protein</fullName>
    </submittedName>
</protein>